<reference evidence="5" key="1">
    <citation type="submission" date="2021-04" db="EMBL/GenBank/DDBJ databases">
        <title>Proteiniclasticum sedimins sp. nov., an obligate anaerobic bacterium isolated from anaerobic sludge.</title>
        <authorList>
            <person name="Liu J."/>
        </authorList>
    </citation>
    <scope>NUCLEOTIDE SEQUENCE</scope>
    <source>
        <strain evidence="5">BAD-10</strain>
    </source>
</reference>
<evidence type="ECO:0000313" key="6">
    <source>
        <dbReference type="Proteomes" id="UP000675379"/>
    </source>
</evidence>
<evidence type="ECO:0000256" key="1">
    <source>
        <dbReference type="ARBA" id="ARBA00023015"/>
    </source>
</evidence>
<evidence type="ECO:0000313" key="5">
    <source>
        <dbReference type="EMBL" id="MBR0577313.1"/>
    </source>
</evidence>
<dbReference type="Proteomes" id="UP000675379">
    <property type="component" value="Unassembled WGS sequence"/>
</dbReference>
<dbReference type="SMART" id="SM00345">
    <property type="entry name" value="HTH_GNTR"/>
    <property type="match status" value="1"/>
</dbReference>
<evidence type="ECO:0000256" key="2">
    <source>
        <dbReference type="ARBA" id="ARBA00023125"/>
    </source>
</evidence>
<dbReference type="RefSeq" id="WP_211802712.1">
    <property type="nucleotide sequence ID" value="NZ_JAGSCS010000026.1"/>
</dbReference>
<keyword evidence="3" id="KW-0804">Transcription</keyword>
<proteinExistence type="predicted"/>
<dbReference type="InterPro" id="IPR008920">
    <property type="entry name" value="TF_FadR/GntR_C"/>
</dbReference>
<keyword evidence="6" id="KW-1185">Reference proteome</keyword>
<dbReference type="GO" id="GO:0003677">
    <property type="term" value="F:DNA binding"/>
    <property type="evidence" value="ECO:0007669"/>
    <property type="project" value="UniProtKB-KW"/>
</dbReference>
<dbReference type="SUPFAM" id="SSF48008">
    <property type="entry name" value="GntR ligand-binding domain-like"/>
    <property type="match status" value="1"/>
</dbReference>
<name>A0A941CT84_9CLOT</name>
<dbReference type="PROSITE" id="PS50949">
    <property type="entry name" value="HTH_GNTR"/>
    <property type="match status" value="1"/>
</dbReference>
<dbReference type="PANTHER" id="PTHR43537">
    <property type="entry name" value="TRANSCRIPTIONAL REGULATOR, GNTR FAMILY"/>
    <property type="match status" value="1"/>
</dbReference>
<dbReference type="PANTHER" id="PTHR43537:SF43">
    <property type="entry name" value="GNTR-FAMILY TRANSCRIPTIONAL REGULATOR"/>
    <property type="match status" value="1"/>
</dbReference>
<dbReference type="EMBL" id="JAGSCS010000026">
    <property type="protein sequence ID" value="MBR0577313.1"/>
    <property type="molecule type" value="Genomic_DNA"/>
</dbReference>
<dbReference type="Gene3D" id="1.10.10.10">
    <property type="entry name" value="Winged helix-like DNA-binding domain superfamily/Winged helix DNA-binding domain"/>
    <property type="match status" value="1"/>
</dbReference>
<dbReference type="InterPro" id="IPR036390">
    <property type="entry name" value="WH_DNA-bd_sf"/>
</dbReference>
<dbReference type="SMART" id="SM00895">
    <property type="entry name" value="FCD"/>
    <property type="match status" value="1"/>
</dbReference>
<dbReference type="InterPro" id="IPR036388">
    <property type="entry name" value="WH-like_DNA-bd_sf"/>
</dbReference>
<dbReference type="PRINTS" id="PR00035">
    <property type="entry name" value="HTHGNTR"/>
</dbReference>
<sequence>MFTPVKNTKVYEQVIEQIKGMITSGQLKKGDKLPPERELVERLQVSRTSVREALRALQIIGLIDCRQGGGNYIKEDFEENLIEPLSLMFVLQNSRNREILELRKVLEVETATQAAQRITPEQASALQEIVQKMSQDPSEEENVALDKAFHYIIAQASGNNLVMSILLAVSSLMDSFIKEAREAIILKDENKKVLLEHHEKICAAITGRDPKRAAQVMTDHMTLIIRHMDLN</sequence>
<dbReference type="GO" id="GO:0003700">
    <property type="term" value="F:DNA-binding transcription factor activity"/>
    <property type="evidence" value="ECO:0007669"/>
    <property type="project" value="InterPro"/>
</dbReference>
<dbReference type="InterPro" id="IPR011711">
    <property type="entry name" value="GntR_C"/>
</dbReference>
<dbReference type="SUPFAM" id="SSF46785">
    <property type="entry name" value="Winged helix' DNA-binding domain"/>
    <property type="match status" value="1"/>
</dbReference>
<gene>
    <name evidence="5" type="ORF">KCG48_13425</name>
</gene>
<evidence type="ECO:0000256" key="3">
    <source>
        <dbReference type="ARBA" id="ARBA00023163"/>
    </source>
</evidence>
<dbReference type="Gene3D" id="1.20.120.530">
    <property type="entry name" value="GntR ligand-binding domain-like"/>
    <property type="match status" value="1"/>
</dbReference>
<keyword evidence="2" id="KW-0238">DNA-binding</keyword>
<organism evidence="5 6">
    <name type="scientific">Proteiniclasticum sediminis</name>
    <dbReference type="NCBI Taxonomy" id="2804028"/>
    <lineage>
        <taxon>Bacteria</taxon>
        <taxon>Bacillati</taxon>
        <taxon>Bacillota</taxon>
        <taxon>Clostridia</taxon>
        <taxon>Eubacteriales</taxon>
        <taxon>Clostridiaceae</taxon>
        <taxon>Proteiniclasticum</taxon>
    </lineage>
</organism>
<feature type="domain" description="HTH gntR-type" evidence="4">
    <location>
        <begin position="8"/>
        <end position="76"/>
    </location>
</feature>
<dbReference type="Pfam" id="PF00392">
    <property type="entry name" value="GntR"/>
    <property type="match status" value="1"/>
</dbReference>
<dbReference type="Pfam" id="PF07729">
    <property type="entry name" value="FCD"/>
    <property type="match status" value="1"/>
</dbReference>
<evidence type="ECO:0000259" key="4">
    <source>
        <dbReference type="PROSITE" id="PS50949"/>
    </source>
</evidence>
<dbReference type="AlphaFoldDB" id="A0A941CT84"/>
<comment type="caution">
    <text evidence="5">The sequence shown here is derived from an EMBL/GenBank/DDBJ whole genome shotgun (WGS) entry which is preliminary data.</text>
</comment>
<protein>
    <submittedName>
        <fullName evidence="5">FadR family transcriptional regulator</fullName>
    </submittedName>
</protein>
<dbReference type="InterPro" id="IPR000524">
    <property type="entry name" value="Tscrpt_reg_HTH_GntR"/>
</dbReference>
<accession>A0A941CT84</accession>
<keyword evidence="1" id="KW-0805">Transcription regulation</keyword>
<dbReference type="CDD" id="cd07377">
    <property type="entry name" value="WHTH_GntR"/>
    <property type="match status" value="1"/>
</dbReference>